<dbReference type="GO" id="GO:0004222">
    <property type="term" value="F:metalloendopeptidase activity"/>
    <property type="evidence" value="ECO:0007669"/>
    <property type="project" value="TreeGrafter"/>
</dbReference>
<dbReference type="CDD" id="cd12797">
    <property type="entry name" value="M23_peptidase"/>
    <property type="match status" value="1"/>
</dbReference>
<name>A0A9X2IRB4_9BACI</name>
<feature type="domain" description="M23ase beta-sheet core" evidence="4">
    <location>
        <begin position="294"/>
        <end position="391"/>
    </location>
</feature>
<organism evidence="6 7">
    <name type="scientific">Halalkalibacter oceani</name>
    <dbReference type="NCBI Taxonomy" id="1653776"/>
    <lineage>
        <taxon>Bacteria</taxon>
        <taxon>Bacillati</taxon>
        <taxon>Bacillota</taxon>
        <taxon>Bacilli</taxon>
        <taxon>Bacillales</taxon>
        <taxon>Bacillaceae</taxon>
        <taxon>Halalkalibacter</taxon>
    </lineage>
</organism>
<dbReference type="AlphaFoldDB" id="A0A9X2IRB4"/>
<feature type="domain" description="Peptidoglycan hydrolase PcsB coiled-coil" evidence="5">
    <location>
        <begin position="105"/>
        <end position="178"/>
    </location>
</feature>
<evidence type="ECO:0000256" key="2">
    <source>
        <dbReference type="SAM" id="Coils"/>
    </source>
</evidence>
<dbReference type="InterPro" id="IPR057309">
    <property type="entry name" value="PcsB_CC"/>
</dbReference>
<dbReference type="Gene3D" id="6.10.250.3150">
    <property type="match status" value="1"/>
</dbReference>
<dbReference type="InterPro" id="IPR016047">
    <property type="entry name" value="M23ase_b-sheet_dom"/>
</dbReference>
<accession>A0A9X2IRB4</accession>
<dbReference type="Pfam" id="PF24568">
    <property type="entry name" value="CC_PcsB"/>
    <property type="match status" value="1"/>
</dbReference>
<dbReference type="Pfam" id="PF01551">
    <property type="entry name" value="Peptidase_M23"/>
    <property type="match status" value="1"/>
</dbReference>
<dbReference type="PANTHER" id="PTHR21666:SF270">
    <property type="entry name" value="MUREIN HYDROLASE ACTIVATOR ENVC"/>
    <property type="match status" value="1"/>
</dbReference>
<evidence type="ECO:0000259" key="4">
    <source>
        <dbReference type="Pfam" id="PF01551"/>
    </source>
</evidence>
<dbReference type="Gene3D" id="2.70.70.10">
    <property type="entry name" value="Glucose Permease (Domain IIA)"/>
    <property type="match status" value="1"/>
</dbReference>
<protein>
    <submittedName>
        <fullName evidence="6">Peptidoglycan DD-metalloendopeptidase family protein</fullName>
    </submittedName>
</protein>
<feature type="coiled-coil region" evidence="2">
    <location>
        <begin position="167"/>
        <end position="271"/>
    </location>
</feature>
<evidence type="ECO:0000259" key="5">
    <source>
        <dbReference type="Pfam" id="PF24568"/>
    </source>
</evidence>
<gene>
    <name evidence="6" type="ORF">M3202_19700</name>
</gene>
<evidence type="ECO:0000313" key="7">
    <source>
        <dbReference type="Proteomes" id="UP001139179"/>
    </source>
</evidence>
<dbReference type="Proteomes" id="UP001139179">
    <property type="component" value="Unassembled WGS sequence"/>
</dbReference>
<feature type="coiled-coil region" evidence="2">
    <location>
        <begin position="29"/>
        <end position="63"/>
    </location>
</feature>
<evidence type="ECO:0000313" key="6">
    <source>
        <dbReference type="EMBL" id="MCM3716272.1"/>
    </source>
</evidence>
<dbReference type="RefSeq" id="WP_251224943.1">
    <property type="nucleotide sequence ID" value="NZ_JAMBOL010000033.1"/>
</dbReference>
<dbReference type="EMBL" id="JAMBOL010000033">
    <property type="protein sequence ID" value="MCM3716272.1"/>
    <property type="molecule type" value="Genomic_DNA"/>
</dbReference>
<feature type="chain" id="PRO_5040860997" evidence="3">
    <location>
        <begin position="25"/>
        <end position="404"/>
    </location>
</feature>
<dbReference type="InterPro" id="IPR050570">
    <property type="entry name" value="Cell_wall_metabolism_enzyme"/>
</dbReference>
<keyword evidence="2" id="KW-0175">Coiled coil</keyword>
<evidence type="ECO:0000256" key="1">
    <source>
        <dbReference type="ARBA" id="ARBA00022729"/>
    </source>
</evidence>
<comment type="caution">
    <text evidence="6">The sequence shown here is derived from an EMBL/GenBank/DDBJ whole genome shotgun (WGS) entry which is preliminary data.</text>
</comment>
<proteinExistence type="predicted"/>
<dbReference type="PANTHER" id="PTHR21666">
    <property type="entry name" value="PEPTIDASE-RELATED"/>
    <property type="match status" value="1"/>
</dbReference>
<evidence type="ECO:0000256" key="3">
    <source>
        <dbReference type="SAM" id="SignalP"/>
    </source>
</evidence>
<feature type="signal peptide" evidence="3">
    <location>
        <begin position="1"/>
        <end position="24"/>
    </location>
</feature>
<dbReference type="InterPro" id="IPR011055">
    <property type="entry name" value="Dup_hybrid_motif"/>
</dbReference>
<reference evidence="6" key="1">
    <citation type="submission" date="2022-05" db="EMBL/GenBank/DDBJ databases">
        <title>Comparative Genomics of Spacecraft Associated Microbes.</title>
        <authorList>
            <person name="Tran M.T."/>
            <person name="Wright A."/>
            <person name="Seuylemezian A."/>
            <person name="Eisen J."/>
            <person name="Coil D."/>
        </authorList>
    </citation>
    <scope>NUCLEOTIDE SEQUENCE</scope>
    <source>
        <strain evidence="6">214.1.1</strain>
    </source>
</reference>
<sequence>MIRKHRILGLLFLFCILFPYHTFAQDSSINDIQKQILAAQEAEEEYEEEIKHLHLETELLEEELSIIHNQVREYDMKMEAISKQSHSTQSLIDEQIQLVDRLENELDRKIEARETVLHYFKERARVLYMSEPSYGLLESVLGARSLGDWLHQTMSALRVAQYDHEMIERLGDINQKIKEEKVKYKKELKTLEEGKETLAILEDYYRDLQDEKKDYIIEVQKEITEKMELINDREILKEEAATRQSKLKKELENKKRQVANAQSNLDMSQLEGGTFIMPTTGRFSSGFGPRWGSFHNGIDIANQIGTPIYAAASGRVKWAHYVNGYGNTVLIEHLIDNQTYETLYGHMDQISVRIGDTVSQGDYIGSMGNTGFSTGPHLHFELHVGRWNSGKSNAINPLDLLQGG</sequence>
<keyword evidence="1 3" id="KW-0732">Signal</keyword>
<dbReference type="SUPFAM" id="SSF51261">
    <property type="entry name" value="Duplicated hybrid motif"/>
    <property type="match status" value="1"/>
</dbReference>
<keyword evidence="7" id="KW-1185">Reference proteome</keyword>